<organism evidence="1 2">
    <name type="scientific">Gigaspora rosea</name>
    <dbReference type="NCBI Taxonomy" id="44941"/>
    <lineage>
        <taxon>Eukaryota</taxon>
        <taxon>Fungi</taxon>
        <taxon>Fungi incertae sedis</taxon>
        <taxon>Mucoromycota</taxon>
        <taxon>Glomeromycotina</taxon>
        <taxon>Glomeromycetes</taxon>
        <taxon>Diversisporales</taxon>
        <taxon>Gigasporaceae</taxon>
        <taxon>Gigaspora</taxon>
    </lineage>
</organism>
<gene>
    <name evidence="1" type="ORF">C2G38_2139000</name>
</gene>
<dbReference type="EMBL" id="QKWP01000192">
    <property type="protein sequence ID" value="RIB25009.1"/>
    <property type="molecule type" value="Genomic_DNA"/>
</dbReference>
<comment type="caution">
    <text evidence="1">The sequence shown here is derived from an EMBL/GenBank/DDBJ whole genome shotgun (WGS) entry which is preliminary data.</text>
</comment>
<dbReference type="Proteomes" id="UP000266673">
    <property type="component" value="Unassembled WGS sequence"/>
</dbReference>
<dbReference type="AlphaFoldDB" id="A0A397VVJ8"/>
<dbReference type="STRING" id="44941.A0A397VVJ8"/>
<dbReference type="OrthoDB" id="2339353at2759"/>
<reference evidence="1 2" key="1">
    <citation type="submission" date="2018-06" db="EMBL/GenBank/DDBJ databases">
        <title>Comparative genomics reveals the genomic features of Rhizophagus irregularis, R. cerebriforme, R. diaphanum and Gigaspora rosea, and their symbiotic lifestyle signature.</title>
        <authorList>
            <person name="Morin E."/>
            <person name="San Clemente H."/>
            <person name="Chen E.C.H."/>
            <person name="De La Providencia I."/>
            <person name="Hainaut M."/>
            <person name="Kuo A."/>
            <person name="Kohler A."/>
            <person name="Murat C."/>
            <person name="Tang N."/>
            <person name="Roy S."/>
            <person name="Loubradou J."/>
            <person name="Henrissat B."/>
            <person name="Grigoriev I.V."/>
            <person name="Corradi N."/>
            <person name="Roux C."/>
            <person name="Martin F.M."/>
        </authorList>
    </citation>
    <scope>NUCLEOTIDE SEQUENCE [LARGE SCALE GENOMIC DNA]</scope>
    <source>
        <strain evidence="1 2">DAOM 194757</strain>
    </source>
</reference>
<protein>
    <submittedName>
        <fullName evidence="1">Uncharacterized protein</fullName>
    </submittedName>
</protein>
<keyword evidence="2" id="KW-1185">Reference proteome</keyword>
<accession>A0A397VVJ8</accession>
<name>A0A397VVJ8_9GLOM</name>
<evidence type="ECO:0000313" key="1">
    <source>
        <dbReference type="EMBL" id="RIB25009.1"/>
    </source>
</evidence>
<proteinExistence type="predicted"/>
<evidence type="ECO:0000313" key="2">
    <source>
        <dbReference type="Proteomes" id="UP000266673"/>
    </source>
</evidence>
<sequence>MFVMSCGFHTSESQSVIYDNNCNKYITAPLEKDGSYYNGYFSIPFEHSYKLVLSNNTKLGKRGEQRIRFLLQFLDLNVDRNTSSSFFIQFSDSEVTPQLTKPRGDIFTDITVSLDFDITTVETEQRSHTILSSLGLIGGAWSLAVCVYKLLFGDDAIRPFGLIQKRGYFYEQTQKRLTKFLSTLPLVQLLDSSKNIDDDDESRVDQLEKQINDLELFLRDYVVDAQQLDKAYINNERDKDK</sequence>